<gene>
    <name evidence="2" type="ORF">P167DRAFT_545518</name>
</gene>
<feature type="region of interest" description="Disordered" evidence="1">
    <location>
        <begin position="82"/>
        <end position="229"/>
    </location>
</feature>
<dbReference type="Proteomes" id="UP000277580">
    <property type="component" value="Unassembled WGS sequence"/>
</dbReference>
<dbReference type="EMBL" id="ML119129">
    <property type="protein sequence ID" value="RPB12286.1"/>
    <property type="molecule type" value="Genomic_DNA"/>
</dbReference>
<feature type="compositionally biased region" description="Low complexity" evidence="1">
    <location>
        <begin position="131"/>
        <end position="194"/>
    </location>
</feature>
<evidence type="ECO:0000313" key="3">
    <source>
        <dbReference type="Proteomes" id="UP000277580"/>
    </source>
</evidence>
<organism evidence="2 3">
    <name type="scientific">Morchella conica CCBAS932</name>
    <dbReference type="NCBI Taxonomy" id="1392247"/>
    <lineage>
        <taxon>Eukaryota</taxon>
        <taxon>Fungi</taxon>
        <taxon>Dikarya</taxon>
        <taxon>Ascomycota</taxon>
        <taxon>Pezizomycotina</taxon>
        <taxon>Pezizomycetes</taxon>
        <taxon>Pezizales</taxon>
        <taxon>Morchellaceae</taxon>
        <taxon>Morchella</taxon>
    </lineage>
</organism>
<reference evidence="2 3" key="1">
    <citation type="journal article" date="2018" name="Nat. Ecol. Evol.">
        <title>Pezizomycetes genomes reveal the molecular basis of ectomycorrhizal truffle lifestyle.</title>
        <authorList>
            <person name="Murat C."/>
            <person name="Payen T."/>
            <person name="Noel B."/>
            <person name="Kuo A."/>
            <person name="Morin E."/>
            <person name="Chen J."/>
            <person name="Kohler A."/>
            <person name="Krizsan K."/>
            <person name="Balestrini R."/>
            <person name="Da Silva C."/>
            <person name="Montanini B."/>
            <person name="Hainaut M."/>
            <person name="Levati E."/>
            <person name="Barry K.W."/>
            <person name="Belfiori B."/>
            <person name="Cichocki N."/>
            <person name="Clum A."/>
            <person name="Dockter R.B."/>
            <person name="Fauchery L."/>
            <person name="Guy J."/>
            <person name="Iotti M."/>
            <person name="Le Tacon F."/>
            <person name="Lindquist E.A."/>
            <person name="Lipzen A."/>
            <person name="Malagnac F."/>
            <person name="Mello A."/>
            <person name="Molinier V."/>
            <person name="Miyauchi S."/>
            <person name="Poulain J."/>
            <person name="Riccioni C."/>
            <person name="Rubini A."/>
            <person name="Sitrit Y."/>
            <person name="Splivallo R."/>
            <person name="Traeger S."/>
            <person name="Wang M."/>
            <person name="Zifcakova L."/>
            <person name="Wipf D."/>
            <person name="Zambonelli A."/>
            <person name="Paolocci F."/>
            <person name="Nowrousian M."/>
            <person name="Ottonello S."/>
            <person name="Baldrian P."/>
            <person name="Spatafora J.W."/>
            <person name="Henrissat B."/>
            <person name="Nagy L.G."/>
            <person name="Aury J.M."/>
            <person name="Wincker P."/>
            <person name="Grigoriev I.V."/>
            <person name="Bonfante P."/>
            <person name="Martin F.M."/>
        </authorList>
    </citation>
    <scope>NUCLEOTIDE SEQUENCE [LARGE SCALE GENOMIC DNA]</scope>
    <source>
        <strain evidence="2 3">CCBAS932</strain>
    </source>
</reference>
<name>A0A3N4KPC6_9PEZI</name>
<evidence type="ECO:0000256" key="1">
    <source>
        <dbReference type="SAM" id="MobiDB-lite"/>
    </source>
</evidence>
<feature type="compositionally biased region" description="Low complexity" evidence="1">
    <location>
        <begin position="313"/>
        <end position="323"/>
    </location>
</feature>
<feature type="compositionally biased region" description="Basic and acidic residues" evidence="1">
    <location>
        <begin position="276"/>
        <end position="285"/>
    </location>
</feature>
<dbReference type="OrthoDB" id="10665324at2759"/>
<feature type="compositionally biased region" description="Pro residues" evidence="1">
    <location>
        <begin position="84"/>
        <end position="95"/>
    </location>
</feature>
<keyword evidence="3" id="KW-1185">Reference proteome</keyword>
<sequence length="398" mass="41454">MEHINWCSNPDLRVPGTFGTPASPTIANIPNGAYVPYGTIPPPPALTDTLPEPPMIPPAAYIIDRGARPSWFYVGTGVVATPPVASPPEPSPPPTYNVTINYAPNIQAGPPAPPYSATPASGSSRSRAITSAPHSQSHSYAQSAQSVARSSAPSRSNTHSSSSRHSQMSLQPISGSHAPSHASHRSSTTRVSHGGSHAGHMGQSPRYEVSARPPIGMIAPSPSGYQAPSLSRRTDYIQRPATVVTRGPSRPPAAPEAPSHVSRHSHHSSSGTSRGSDSRSVRVPEHSAIAGRRSAPPGARSDSRTIRSPPPAASAGSRSRASGARGGGVQEVNINCQFTSDSLGGGSRGAGSTNSTLRPGDMFQSFFTSENFLTWIWNLGIVQVDVSGLCFQTVGILL</sequence>
<dbReference type="InParanoid" id="A0A3N4KPC6"/>
<dbReference type="AlphaFoldDB" id="A0A3N4KPC6"/>
<feature type="region of interest" description="Disordered" evidence="1">
    <location>
        <begin position="243"/>
        <end position="330"/>
    </location>
</feature>
<proteinExistence type="predicted"/>
<accession>A0A3N4KPC6</accession>
<evidence type="ECO:0000313" key="2">
    <source>
        <dbReference type="EMBL" id="RPB12286.1"/>
    </source>
</evidence>
<protein>
    <submittedName>
        <fullName evidence="2">Uncharacterized protein</fullName>
    </submittedName>
</protein>